<evidence type="ECO:0008006" key="4">
    <source>
        <dbReference type="Google" id="ProtNLM"/>
    </source>
</evidence>
<dbReference type="PATRIC" id="fig|220754.4.peg.276"/>
<proteinExistence type="predicted"/>
<comment type="caution">
    <text evidence="2">The sequence shown here is derived from an EMBL/GenBank/DDBJ whole genome shotgun (WGS) entry which is preliminary data.</text>
</comment>
<feature type="compositionally biased region" description="Gly residues" evidence="1">
    <location>
        <begin position="35"/>
        <end position="68"/>
    </location>
</feature>
<feature type="region of interest" description="Disordered" evidence="1">
    <location>
        <begin position="35"/>
        <end position="125"/>
    </location>
</feature>
<gene>
    <name evidence="2" type="ORF">KR50_02710</name>
</gene>
<reference evidence="2 3" key="1">
    <citation type="submission" date="2015-01" db="EMBL/GenBank/DDBJ databases">
        <title>Jeotgalibacillus campisalis genome sequencing.</title>
        <authorList>
            <person name="Goh K.M."/>
            <person name="Chan K.-G."/>
            <person name="Yaakop A.S."/>
            <person name="Ee R."/>
            <person name="Gan H.M."/>
            <person name="Chan C.S."/>
        </authorList>
    </citation>
    <scope>NUCLEOTIDE SEQUENCE [LARGE SCALE GENOMIC DNA]</scope>
    <source>
        <strain evidence="2 3">SF-57</strain>
    </source>
</reference>
<organism evidence="2 3">
    <name type="scientific">Jeotgalibacillus campisalis</name>
    <dbReference type="NCBI Taxonomy" id="220754"/>
    <lineage>
        <taxon>Bacteria</taxon>
        <taxon>Bacillati</taxon>
        <taxon>Bacillota</taxon>
        <taxon>Bacilli</taxon>
        <taxon>Bacillales</taxon>
        <taxon>Caryophanaceae</taxon>
        <taxon>Jeotgalibacillus</taxon>
    </lineage>
</organism>
<dbReference type="OrthoDB" id="2068061at2"/>
<protein>
    <recommendedName>
        <fullName evidence="4">Transporter</fullName>
    </recommendedName>
</protein>
<accession>A0A0C2VVK8</accession>
<keyword evidence="3" id="KW-1185">Reference proteome</keyword>
<feature type="compositionally biased region" description="Gly residues" evidence="1">
    <location>
        <begin position="74"/>
        <end position="103"/>
    </location>
</feature>
<dbReference type="EMBL" id="JXRR01000001">
    <property type="protein sequence ID" value="KIL52942.1"/>
    <property type="molecule type" value="Genomic_DNA"/>
</dbReference>
<evidence type="ECO:0000313" key="3">
    <source>
        <dbReference type="Proteomes" id="UP000031972"/>
    </source>
</evidence>
<dbReference type="Proteomes" id="UP000031972">
    <property type="component" value="Unassembled WGS sequence"/>
</dbReference>
<evidence type="ECO:0000313" key="2">
    <source>
        <dbReference type="EMBL" id="KIL52942.1"/>
    </source>
</evidence>
<evidence type="ECO:0000256" key="1">
    <source>
        <dbReference type="SAM" id="MobiDB-lite"/>
    </source>
</evidence>
<name>A0A0C2VVK8_9BACL</name>
<sequence length="198" mass="20960">MNEYYYMNSYPYYDQEPAYDQRILSPISWFPLPGSGQGGGQGFPFPGGGQSGGQGFPFPGGGQSGGQGFPFPGGNQGGGQGFPFPNGGQGGNPFPGGGQGGGSSQQSMSAPTSPPPSQIPPKPFTAQGGPSVFLVDPNVIRPCLFRFTYVWLTSGASFWFYPVVLGSNSVGGFYWNSSRFRWMYIGLDTRNIEVVSCS</sequence>
<dbReference type="RefSeq" id="WP_041053825.1">
    <property type="nucleotide sequence ID" value="NZ_JXRR01000001.1"/>
</dbReference>
<feature type="compositionally biased region" description="Pro residues" evidence="1">
    <location>
        <begin position="112"/>
        <end position="123"/>
    </location>
</feature>
<dbReference type="AlphaFoldDB" id="A0A0C2VVK8"/>